<dbReference type="FunFam" id="2.60.40.10:FF:000201">
    <property type="entry name" value="Tenascin C"/>
    <property type="match status" value="1"/>
</dbReference>
<keyword evidence="10" id="KW-0175">Coiled coil</keyword>
<dbReference type="PROSITE" id="PS50026">
    <property type="entry name" value="EGF_3"/>
    <property type="match status" value="1"/>
</dbReference>
<dbReference type="Gene3D" id="2.20.25.10">
    <property type="match status" value="1"/>
</dbReference>
<keyword evidence="9" id="KW-0654">Proteoglycan</keyword>
<evidence type="ECO:0000259" key="18">
    <source>
        <dbReference type="PROSITE" id="PS50853"/>
    </source>
</evidence>
<feature type="domain" description="Fibronectin type-III" evidence="18">
    <location>
        <begin position="729"/>
        <end position="817"/>
    </location>
</feature>
<dbReference type="PROSITE" id="PS01186">
    <property type="entry name" value="EGF_2"/>
    <property type="match status" value="2"/>
</dbReference>
<dbReference type="Gene3D" id="3.90.215.10">
    <property type="entry name" value="Gamma Fibrinogen, chain A, domain 1"/>
    <property type="match status" value="1"/>
</dbReference>
<proteinExistence type="inferred from homology"/>
<evidence type="ECO:0000256" key="5">
    <source>
        <dbReference type="ARBA" id="ARBA00022536"/>
    </source>
</evidence>
<dbReference type="InterPro" id="IPR003961">
    <property type="entry name" value="FN3_dom"/>
</dbReference>
<feature type="non-terminal residue" evidence="20">
    <location>
        <position position="1307"/>
    </location>
</feature>
<keyword evidence="12" id="KW-0325">Glycoprotein</keyword>
<keyword evidence="11 16" id="KW-1015">Disulfide bond</keyword>
<dbReference type="SMART" id="SM00060">
    <property type="entry name" value="FN3"/>
    <property type="match status" value="9"/>
</dbReference>
<evidence type="ECO:0000256" key="4">
    <source>
        <dbReference type="ARBA" id="ARBA00022530"/>
    </source>
</evidence>
<comment type="similarity">
    <text evidence="2">Belongs to the tenascin family.</text>
</comment>
<evidence type="ECO:0000256" key="3">
    <source>
        <dbReference type="ARBA" id="ARBA00022525"/>
    </source>
</evidence>
<evidence type="ECO:0000256" key="9">
    <source>
        <dbReference type="ARBA" id="ARBA00022974"/>
    </source>
</evidence>
<sequence length="1307" mass="144213">NVTLPEDNQPVVFNHVYNIKLPVGSLCSVDLDTASGDADLKAEIEPIKNYEEHTVNEENQIVFTHRINIPRRACGCAAAPDIKDLLSRLEELEGLVSSLREQCASGAGCCPNSQAVEGRLDTTPYCSGHGNYSIEICGCICEPGWKGPNCSEPDCPRNCFNRGLCSQGKCICNEGFAGEDCSQATCPSDCNDQGKCMDGVCVCFEGYTGTDCSEELCSRGCSMHGRCVSGQCVCHEGFTGEDCSEPLCPNNCHNRGRCVDNECVCDEGYTGEDCMSPPTELTVTNVTDKTVNLEWKHENLVHEYLITYVPTSSGGLDMQFTVPGNQTAATIHELEPGVEYFIRVFAILKNKKSIPVSARVATYLPAPEGLKFKSVRETSVQVEWDPLNFSFDGWELVFRNMKKDDNGDITSSLKRPETSYMQPGLAPGQQYNVSLHIVKNNTRGPGLSRVITTKLDAPSQIEAKDVTDTTALITWSKPLAEIEGIELTYGPKDVPGDRTTIDLSEDENQYSIGNLRPHTEYEVTLISRRGDMESDPMKEVFVTDLDAPRNLRRVSQTDNSITLEWKNSHANIDNYRIKFAPISGGDHAEITVPKGNQATTRATLTGLRPGTEYGIGVTAVRQDRESAPATINAGTDLDNPKDLEVSDPTETTLSLRWRRPVAKFDRYRLIYVSPSGRKNEVEIPVDSTSFILRGLDAGTEYTVSLVAEKGRHKSKPTTVKGLTGLHPEVGELTVSDITPESFNLSWTTTNGDFDVFTIEIIDSNRLLEPMEFNISGNSRTAHISGLSPSTDFIVYLYGISHGFRTQAISAAATTVVGSPKGISFSDITENSATVSWTPPRSRVESYRIFYVPVSGGTPNVVTVDGSKTRTKLVKLVPGVDYNVSIISVKGFEESEPISGTLKTALDSPSGLVVVNITDSEALATWQPAIAAVDNYVVSYASEDEPEVTQMVSGNTVEYDLKGLRPATEYTLSVHALKDTEKSETLSTQFTTGLDAPRDLSATEVQSETAVITWSPPRAPVTGYLLIYESVDGKVKEVILNPETTSYSLTELSPSTLYTVKLQALHRSLRSKTTQTIFTTTGLLYPYPKDCSQALLNGETTSGLYTVYLNGDKAQPLQVFCDMNEDGGGWIVFLRRQNGKEDFYKNWKNYVTGFGDLKDEFWIGLENLHKISSQGQYELRVDLRDKGETAYAVYDRFSVGDAKSRYRLRVDGYSGTAGDSMTYHNGRSFSTFDKDNDSAITNCALSYKGAFWYKNCHRVNLMGRYGDNSHSQGVNWFHWKGHEYSIQFAEMKLRPSSFRNLEGRRKRA</sequence>
<dbReference type="GO" id="GO:0007155">
    <property type="term" value="P:cell adhesion"/>
    <property type="evidence" value="ECO:0007669"/>
    <property type="project" value="UniProtKB-KW"/>
</dbReference>
<feature type="domain" description="Fibronectin type-III" evidence="18">
    <location>
        <begin position="457"/>
        <end position="547"/>
    </location>
</feature>
<dbReference type="InterPro" id="IPR041161">
    <property type="entry name" value="EGF_Tenascin"/>
</dbReference>
<dbReference type="SUPFAM" id="SSF56496">
    <property type="entry name" value="Fibrinogen C-terminal domain-like"/>
    <property type="match status" value="1"/>
</dbReference>
<dbReference type="FunFam" id="2.60.40.10:FF:000162">
    <property type="entry name" value="Tenascin C"/>
    <property type="match status" value="1"/>
</dbReference>
<dbReference type="FunFam" id="2.60.40.10:FF:000293">
    <property type="entry name" value="Tenascin C"/>
    <property type="match status" value="1"/>
</dbReference>
<organism evidence="20 21">
    <name type="scientific">Cariama cristata</name>
    <name type="common">Red-legged seriema</name>
    <dbReference type="NCBI Taxonomy" id="54380"/>
    <lineage>
        <taxon>Eukaryota</taxon>
        <taxon>Metazoa</taxon>
        <taxon>Chordata</taxon>
        <taxon>Craniata</taxon>
        <taxon>Vertebrata</taxon>
        <taxon>Euteleostomi</taxon>
        <taxon>Archelosauria</taxon>
        <taxon>Archosauria</taxon>
        <taxon>Dinosauria</taxon>
        <taxon>Saurischia</taxon>
        <taxon>Theropoda</taxon>
        <taxon>Coelurosauria</taxon>
        <taxon>Aves</taxon>
        <taxon>Neognathae</taxon>
        <taxon>Neoaves</taxon>
        <taxon>Telluraves</taxon>
        <taxon>Australaves</taxon>
        <taxon>Cariamiformes</taxon>
        <taxon>Cariamidae</taxon>
        <taxon>Cariama</taxon>
    </lineage>
</organism>
<dbReference type="Pfam" id="PF00147">
    <property type="entry name" value="Fibrinogen_C"/>
    <property type="match status" value="1"/>
</dbReference>
<keyword evidence="4" id="KW-0272">Extracellular matrix</keyword>
<dbReference type="CDD" id="cd00054">
    <property type="entry name" value="EGF_CA"/>
    <property type="match status" value="1"/>
</dbReference>
<evidence type="ECO:0000256" key="7">
    <source>
        <dbReference type="ARBA" id="ARBA00022737"/>
    </source>
</evidence>
<keyword evidence="8" id="KW-0130">Cell adhesion</keyword>
<evidence type="ECO:0000256" key="11">
    <source>
        <dbReference type="ARBA" id="ARBA00023157"/>
    </source>
</evidence>
<evidence type="ECO:0000256" key="15">
    <source>
        <dbReference type="ARBA" id="ARBA00080298"/>
    </source>
</evidence>
<evidence type="ECO:0000256" key="6">
    <source>
        <dbReference type="ARBA" id="ARBA00022729"/>
    </source>
</evidence>
<feature type="domain" description="Fibronectin type-III" evidence="18">
    <location>
        <begin position="908"/>
        <end position="994"/>
    </location>
</feature>
<dbReference type="SUPFAM" id="SSF49265">
    <property type="entry name" value="Fibronectin type III"/>
    <property type="match status" value="7"/>
</dbReference>
<feature type="non-terminal residue" evidence="20">
    <location>
        <position position="1"/>
    </location>
</feature>
<keyword evidence="3" id="KW-0964">Secreted</keyword>
<dbReference type="Pfam" id="PF18720">
    <property type="entry name" value="EGF_Tenascin"/>
    <property type="match status" value="1"/>
</dbReference>
<dbReference type="InterPro" id="IPR036056">
    <property type="entry name" value="Fibrinogen-like_C"/>
</dbReference>
<feature type="domain" description="EGF-like" evidence="17">
    <location>
        <begin position="244"/>
        <end position="275"/>
    </location>
</feature>
<dbReference type="Pfam" id="PF00041">
    <property type="entry name" value="fn3"/>
    <property type="match status" value="9"/>
</dbReference>
<dbReference type="Pfam" id="PF25024">
    <property type="entry name" value="EGF_TEN"/>
    <property type="match status" value="1"/>
</dbReference>
<evidence type="ECO:0000256" key="1">
    <source>
        <dbReference type="ARBA" id="ARBA00004498"/>
    </source>
</evidence>
<feature type="domain" description="Fibrinogen C-terminal" evidence="19">
    <location>
        <begin position="1081"/>
        <end position="1296"/>
    </location>
</feature>
<comment type="caution">
    <text evidence="16">Lacks conserved residue(s) required for the propagation of feature annotation.</text>
</comment>
<dbReference type="SMART" id="SM00181">
    <property type="entry name" value="EGF"/>
    <property type="match status" value="4"/>
</dbReference>
<feature type="domain" description="Fibronectin type-III" evidence="18">
    <location>
        <begin position="548"/>
        <end position="638"/>
    </location>
</feature>
<dbReference type="FunFam" id="2.60.40.10:FF:000207">
    <property type="entry name" value="Tenascin C"/>
    <property type="match status" value="1"/>
</dbReference>
<dbReference type="InterPro" id="IPR002181">
    <property type="entry name" value="Fibrinogen_a/b/g_C_dom"/>
</dbReference>
<evidence type="ECO:0000256" key="12">
    <source>
        <dbReference type="ARBA" id="ARBA00023180"/>
    </source>
</evidence>
<dbReference type="GO" id="GO:0009611">
    <property type="term" value="P:response to wounding"/>
    <property type="evidence" value="ECO:0007669"/>
    <property type="project" value="UniProtKB-ARBA"/>
</dbReference>
<keyword evidence="6" id="KW-0732">Signal</keyword>
<dbReference type="FunFam" id="2.10.25.10:FF:000001">
    <property type="entry name" value="Tenascin C"/>
    <property type="match status" value="4"/>
</dbReference>
<dbReference type="PROSITE" id="PS00022">
    <property type="entry name" value="EGF_1"/>
    <property type="match status" value="2"/>
</dbReference>
<dbReference type="FunFam" id="3.90.215.10:FF:000001">
    <property type="entry name" value="Tenascin isoform 1"/>
    <property type="match status" value="1"/>
</dbReference>
<dbReference type="GO" id="GO:0005615">
    <property type="term" value="C:extracellular space"/>
    <property type="evidence" value="ECO:0007669"/>
    <property type="project" value="TreeGrafter"/>
</dbReference>
<gene>
    <name evidence="20" type="ORF">N322_00709</name>
</gene>
<feature type="domain" description="Fibronectin type-III" evidence="18">
    <location>
        <begin position="818"/>
        <end position="907"/>
    </location>
</feature>
<dbReference type="SMART" id="SM00186">
    <property type="entry name" value="FBG"/>
    <property type="match status" value="1"/>
</dbReference>
<dbReference type="FunFam" id="2.20.25.10:FF:000006">
    <property type="entry name" value="Tenascin C"/>
    <property type="match status" value="1"/>
</dbReference>
<evidence type="ECO:0000256" key="8">
    <source>
        <dbReference type="ARBA" id="ARBA00022889"/>
    </source>
</evidence>
<dbReference type="PANTHER" id="PTHR46708">
    <property type="entry name" value="TENASCIN"/>
    <property type="match status" value="1"/>
</dbReference>
<dbReference type="Gene3D" id="2.60.40.10">
    <property type="entry name" value="Immunoglobulins"/>
    <property type="match status" value="9"/>
</dbReference>
<dbReference type="CDD" id="cd00063">
    <property type="entry name" value="FN3"/>
    <property type="match status" value="9"/>
</dbReference>
<dbReference type="NCBIfam" id="NF040941">
    <property type="entry name" value="GGGWT_bact"/>
    <property type="match status" value="1"/>
</dbReference>
<feature type="domain" description="Fibronectin type-III" evidence="18">
    <location>
        <begin position="639"/>
        <end position="728"/>
    </location>
</feature>
<comment type="subcellular location">
    <subcellularLocation>
        <location evidence="1">Secreted</location>
        <location evidence="1">Extracellular space</location>
        <location evidence="1">Extracellular matrix</location>
    </subcellularLocation>
</comment>
<dbReference type="InterPro" id="IPR013783">
    <property type="entry name" value="Ig-like_fold"/>
</dbReference>
<dbReference type="GO" id="GO:0030155">
    <property type="term" value="P:regulation of cell adhesion"/>
    <property type="evidence" value="ECO:0007669"/>
    <property type="project" value="TreeGrafter"/>
</dbReference>
<dbReference type="InterPro" id="IPR002049">
    <property type="entry name" value="LE_dom"/>
</dbReference>
<name>A0A091M5I0_CARIC</name>
<dbReference type="Proteomes" id="UP000054116">
    <property type="component" value="Unassembled WGS sequence"/>
</dbReference>
<evidence type="ECO:0000256" key="16">
    <source>
        <dbReference type="PROSITE-ProRule" id="PRU00076"/>
    </source>
</evidence>
<dbReference type="PROSITE" id="PS50853">
    <property type="entry name" value="FN3"/>
    <property type="match status" value="8"/>
</dbReference>
<feature type="domain" description="Fibronectin type-III" evidence="18">
    <location>
        <begin position="277"/>
        <end position="367"/>
    </location>
</feature>
<dbReference type="InterPro" id="IPR036116">
    <property type="entry name" value="FN3_sf"/>
</dbReference>
<protein>
    <recommendedName>
        <fullName evidence="13">Tenascin</fullName>
    </recommendedName>
    <alternativeName>
        <fullName evidence="14">Hexabrachion</fullName>
    </alternativeName>
    <alternativeName>
        <fullName evidence="15">Tenascin-C</fullName>
    </alternativeName>
</protein>
<dbReference type="InterPro" id="IPR014716">
    <property type="entry name" value="Fibrinogen_a/b/g_C_1"/>
</dbReference>
<feature type="domain" description="Fibronectin type-III" evidence="18">
    <location>
        <begin position="995"/>
        <end position="1083"/>
    </location>
</feature>
<evidence type="ECO:0000256" key="10">
    <source>
        <dbReference type="ARBA" id="ARBA00023054"/>
    </source>
</evidence>
<dbReference type="Gene3D" id="2.10.25.10">
    <property type="entry name" value="Laminin"/>
    <property type="match status" value="4"/>
</dbReference>
<evidence type="ECO:0000259" key="17">
    <source>
        <dbReference type="PROSITE" id="PS50026"/>
    </source>
</evidence>
<accession>A0A091M5I0</accession>
<reference evidence="20 21" key="1">
    <citation type="submission" date="2014-04" db="EMBL/GenBank/DDBJ databases">
        <title>Genome evolution of avian class.</title>
        <authorList>
            <person name="Zhang G."/>
            <person name="Li C."/>
        </authorList>
    </citation>
    <scope>NUCLEOTIDE SEQUENCE [LARGE SCALE GENOMIC DNA]</scope>
    <source>
        <strain evidence="20">BGI_N322</strain>
    </source>
</reference>
<keyword evidence="7" id="KW-0677">Repeat</keyword>
<evidence type="ECO:0000313" key="21">
    <source>
        <dbReference type="Proteomes" id="UP000054116"/>
    </source>
</evidence>
<dbReference type="InterPro" id="IPR050991">
    <property type="entry name" value="ECM_Regulatory_Proteins"/>
</dbReference>
<dbReference type="CDD" id="cd00055">
    <property type="entry name" value="EGF_Lam"/>
    <property type="match status" value="1"/>
</dbReference>
<dbReference type="FunFam" id="2.60.40.10:FF:000099">
    <property type="entry name" value="Fibronectin 1"/>
    <property type="match status" value="1"/>
</dbReference>
<keyword evidence="5 16" id="KW-0245">EGF-like domain</keyword>
<dbReference type="PANTHER" id="PTHR46708:SF1">
    <property type="entry name" value="TENASCIN"/>
    <property type="match status" value="1"/>
</dbReference>
<evidence type="ECO:0000313" key="20">
    <source>
        <dbReference type="EMBL" id="KFP65977.1"/>
    </source>
</evidence>
<dbReference type="FunFam" id="2.60.40.10:FF:000529">
    <property type="entry name" value="Tenascin C"/>
    <property type="match status" value="1"/>
</dbReference>
<evidence type="ECO:0000256" key="2">
    <source>
        <dbReference type="ARBA" id="ARBA00008673"/>
    </source>
</evidence>
<evidence type="ECO:0000259" key="19">
    <source>
        <dbReference type="PROSITE" id="PS51406"/>
    </source>
</evidence>
<dbReference type="PROSITE" id="PS51406">
    <property type="entry name" value="FIBRINOGEN_C_2"/>
    <property type="match status" value="1"/>
</dbReference>
<feature type="disulfide bond" evidence="16">
    <location>
        <begin position="248"/>
        <end position="258"/>
    </location>
</feature>
<evidence type="ECO:0000256" key="13">
    <source>
        <dbReference type="ARBA" id="ARBA00069274"/>
    </source>
</evidence>
<feature type="disulfide bond" evidence="16">
    <location>
        <begin position="265"/>
        <end position="274"/>
    </location>
</feature>
<dbReference type="FunFam" id="2.60.40.10:FF:000611">
    <property type="entry name" value="Tenascin C"/>
    <property type="match status" value="1"/>
</dbReference>
<dbReference type="InterPro" id="IPR000742">
    <property type="entry name" value="EGF"/>
</dbReference>
<dbReference type="CDD" id="cd00087">
    <property type="entry name" value="FReD"/>
    <property type="match status" value="1"/>
</dbReference>
<evidence type="ECO:0000256" key="14">
    <source>
        <dbReference type="ARBA" id="ARBA00079678"/>
    </source>
</evidence>
<keyword evidence="21" id="KW-1185">Reference proteome</keyword>
<dbReference type="EMBL" id="KK519718">
    <property type="protein sequence ID" value="KFP65977.1"/>
    <property type="molecule type" value="Genomic_DNA"/>
</dbReference>